<evidence type="ECO:0000259" key="1">
    <source>
        <dbReference type="SMART" id="SM00470"/>
    </source>
</evidence>
<sequence>MSLLAYADAVIEQHVDIDLVERDSLRGHEEIIPNNLDERIKKILNMGFYKPIIVDATTMVILDGHHKWTAARVLELDKVPVVSVDYLGDTSIIVDVWPNCGKDSITKHEVIEMGLSEGVLPPKTSRHSFAFEVPEIQIPLATLKS</sequence>
<dbReference type="SUPFAM" id="SSF110849">
    <property type="entry name" value="ParB/Sulfiredoxin"/>
    <property type="match status" value="1"/>
</dbReference>
<dbReference type="Pfam" id="PF02195">
    <property type="entry name" value="ParB_N"/>
    <property type="match status" value="1"/>
</dbReference>
<dbReference type="EMBL" id="UINC01018750">
    <property type="protein sequence ID" value="SVA79021.1"/>
    <property type="molecule type" value="Genomic_DNA"/>
</dbReference>
<dbReference type="InterPro" id="IPR036086">
    <property type="entry name" value="ParB/Sulfiredoxin_sf"/>
</dbReference>
<name>A0A381YQU9_9ZZZZ</name>
<proteinExistence type="predicted"/>
<protein>
    <recommendedName>
        <fullName evidence="1">ParB-like N-terminal domain-containing protein</fullName>
    </recommendedName>
</protein>
<accession>A0A381YQU9</accession>
<dbReference type="AlphaFoldDB" id="A0A381YQU9"/>
<feature type="domain" description="ParB-like N-terminal" evidence="1">
    <location>
        <begin position="13"/>
        <end position="100"/>
    </location>
</feature>
<dbReference type="Gene3D" id="3.90.1530.10">
    <property type="entry name" value="Conserved hypothetical protein from pyrococcus furiosus pfu- 392566-001, ParB domain"/>
    <property type="match status" value="1"/>
</dbReference>
<evidence type="ECO:0000313" key="2">
    <source>
        <dbReference type="EMBL" id="SVA79021.1"/>
    </source>
</evidence>
<reference evidence="2" key="1">
    <citation type="submission" date="2018-05" db="EMBL/GenBank/DDBJ databases">
        <authorList>
            <person name="Lanie J.A."/>
            <person name="Ng W.-L."/>
            <person name="Kazmierczak K.M."/>
            <person name="Andrzejewski T.M."/>
            <person name="Davidsen T.M."/>
            <person name="Wayne K.J."/>
            <person name="Tettelin H."/>
            <person name="Glass J.I."/>
            <person name="Rusch D."/>
            <person name="Podicherti R."/>
            <person name="Tsui H.-C.T."/>
            <person name="Winkler M.E."/>
        </authorList>
    </citation>
    <scope>NUCLEOTIDE SEQUENCE</scope>
</reference>
<dbReference type="SMART" id="SM00470">
    <property type="entry name" value="ParB"/>
    <property type="match status" value="1"/>
</dbReference>
<dbReference type="InterPro" id="IPR003115">
    <property type="entry name" value="ParB_N"/>
</dbReference>
<gene>
    <name evidence="2" type="ORF">METZ01_LOCUS131875</name>
</gene>
<organism evidence="2">
    <name type="scientific">marine metagenome</name>
    <dbReference type="NCBI Taxonomy" id="408172"/>
    <lineage>
        <taxon>unclassified sequences</taxon>
        <taxon>metagenomes</taxon>
        <taxon>ecological metagenomes</taxon>
    </lineage>
</organism>